<dbReference type="Proteomes" id="UP001162164">
    <property type="component" value="Unassembled WGS sequence"/>
</dbReference>
<name>A0ABQ9JDY9_9CUCU</name>
<keyword evidence="2" id="KW-1185">Reference proteome</keyword>
<protein>
    <submittedName>
        <fullName evidence="1">Uncharacterized protein</fullName>
    </submittedName>
</protein>
<evidence type="ECO:0000313" key="2">
    <source>
        <dbReference type="Proteomes" id="UP001162164"/>
    </source>
</evidence>
<proteinExistence type="predicted"/>
<organism evidence="1 2">
    <name type="scientific">Molorchus minor</name>
    <dbReference type="NCBI Taxonomy" id="1323400"/>
    <lineage>
        <taxon>Eukaryota</taxon>
        <taxon>Metazoa</taxon>
        <taxon>Ecdysozoa</taxon>
        <taxon>Arthropoda</taxon>
        <taxon>Hexapoda</taxon>
        <taxon>Insecta</taxon>
        <taxon>Pterygota</taxon>
        <taxon>Neoptera</taxon>
        <taxon>Endopterygota</taxon>
        <taxon>Coleoptera</taxon>
        <taxon>Polyphaga</taxon>
        <taxon>Cucujiformia</taxon>
        <taxon>Chrysomeloidea</taxon>
        <taxon>Cerambycidae</taxon>
        <taxon>Lamiinae</taxon>
        <taxon>Monochamini</taxon>
        <taxon>Molorchus</taxon>
    </lineage>
</organism>
<evidence type="ECO:0000313" key="1">
    <source>
        <dbReference type="EMBL" id="KAJ8976401.1"/>
    </source>
</evidence>
<sequence length="153" mass="17848">MDIYAISPKLTLIPDKWQEEWKDIYEVAQWTNLDYQMLEDSGEAVAAIETNIGWKIDTYYYNGYLNIILTNTPILNIFEEIMMTSTFSTFHCRLMTETEIVRKPYFLSSADCHETTLSRCPVDRESWSSPVKILITKKQHATVGYGGTNQYFF</sequence>
<reference evidence="1" key="1">
    <citation type="journal article" date="2023" name="Insect Mol. Biol.">
        <title>Genome sequencing provides insights into the evolution of gene families encoding plant cell wall-degrading enzymes in longhorned beetles.</title>
        <authorList>
            <person name="Shin N.R."/>
            <person name="Okamura Y."/>
            <person name="Kirsch R."/>
            <person name="Pauchet Y."/>
        </authorList>
    </citation>
    <scope>NUCLEOTIDE SEQUENCE</scope>
    <source>
        <strain evidence="1">MMC_N1</strain>
    </source>
</reference>
<accession>A0ABQ9JDY9</accession>
<dbReference type="EMBL" id="JAPWTJ010000680">
    <property type="protein sequence ID" value="KAJ8976401.1"/>
    <property type="molecule type" value="Genomic_DNA"/>
</dbReference>
<comment type="caution">
    <text evidence="1">The sequence shown here is derived from an EMBL/GenBank/DDBJ whole genome shotgun (WGS) entry which is preliminary data.</text>
</comment>
<gene>
    <name evidence="1" type="ORF">NQ317_003037</name>
</gene>